<evidence type="ECO:0000256" key="4">
    <source>
        <dbReference type="ARBA" id="ARBA00022679"/>
    </source>
</evidence>
<keyword evidence="7 19" id="KW-0732">Signal</keyword>
<keyword evidence="8 17" id="KW-0863">Zinc-finger</keyword>
<dbReference type="CDD" id="cd16461">
    <property type="entry name" value="RING-H2_EL5-like"/>
    <property type="match status" value="1"/>
</dbReference>
<dbReference type="Pfam" id="PF14380">
    <property type="entry name" value="WAK_assoc"/>
    <property type="match status" value="1"/>
</dbReference>
<evidence type="ECO:0000256" key="11">
    <source>
        <dbReference type="ARBA" id="ARBA00022989"/>
    </source>
</evidence>
<dbReference type="PROSITE" id="PS50089">
    <property type="entry name" value="ZF_RING_2"/>
    <property type="match status" value="1"/>
</dbReference>
<comment type="similarity">
    <text evidence="14">Belongs to the RING-type zinc finger family. ATL subfamily.</text>
</comment>
<dbReference type="GO" id="GO:0030247">
    <property type="term" value="F:polysaccharide binding"/>
    <property type="evidence" value="ECO:0007669"/>
    <property type="project" value="InterPro"/>
</dbReference>
<evidence type="ECO:0000256" key="8">
    <source>
        <dbReference type="ARBA" id="ARBA00022771"/>
    </source>
</evidence>
<dbReference type="Gene3D" id="3.30.40.10">
    <property type="entry name" value="Zinc/RING finger domain, C3HC4 (zinc finger)"/>
    <property type="match status" value="1"/>
</dbReference>
<gene>
    <name evidence="21" type="ORF">CTI12_AA038070</name>
</gene>
<feature type="transmembrane region" description="Helical" evidence="18">
    <location>
        <begin position="240"/>
        <end position="265"/>
    </location>
</feature>
<dbReference type="Pfam" id="PF13639">
    <property type="entry name" value="zf-RING_2"/>
    <property type="match status" value="1"/>
</dbReference>
<dbReference type="AlphaFoldDB" id="A0A2U1QFN9"/>
<dbReference type="InterPro" id="IPR001841">
    <property type="entry name" value="Znf_RING"/>
</dbReference>
<dbReference type="SUPFAM" id="SSF57850">
    <property type="entry name" value="RING/U-box"/>
    <property type="match status" value="1"/>
</dbReference>
<dbReference type="InterPro" id="IPR032872">
    <property type="entry name" value="WAK_assoc_C"/>
</dbReference>
<comment type="catalytic activity">
    <reaction evidence="15">
        <text>L-threonyl-[protein] + ATP = O-phospho-L-threonyl-[protein] + ADP + H(+)</text>
        <dbReference type="Rhea" id="RHEA:46608"/>
        <dbReference type="Rhea" id="RHEA-COMP:11060"/>
        <dbReference type="Rhea" id="RHEA-COMP:11605"/>
        <dbReference type="ChEBI" id="CHEBI:15378"/>
        <dbReference type="ChEBI" id="CHEBI:30013"/>
        <dbReference type="ChEBI" id="CHEBI:30616"/>
        <dbReference type="ChEBI" id="CHEBI:61977"/>
        <dbReference type="ChEBI" id="CHEBI:456216"/>
        <dbReference type="EC" id="2.7.11.1"/>
    </reaction>
</comment>
<evidence type="ECO:0000259" key="20">
    <source>
        <dbReference type="PROSITE" id="PS50089"/>
    </source>
</evidence>
<evidence type="ECO:0000256" key="5">
    <source>
        <dbReference type="ARBA" id="ARBA00022692"/>
    </source>
</evidence>
<evidence type="ECO:0000256" key="14">
    <source>
        <dbReference type="ARBA" id="ARBA00024209"/>
    </source>
</evidence>
<feature type="chain" id="PRO_5015651300" evidence="19">
    <location>
        <begin position="25"/>
        <end position="377"/>
    </location>
</feature>
<keyword evidence="6" id="KW-0479">Metal-binding</keyword>
<evidence type="ECO:0000256" key="17">
    <source>
        <dbReference type="PROSITE-ProRule" id="PRU00175"/>
    </source>
</evidence>
<sequence length="377" mass="41279">MGDLKVLFHLAILILLNLYPPSLAASPYRCPMSFCGSNVDAVRFPFRMLGQQPEICGYPGFNLRCNKQRTMQISLPKSGDFSIRSIHYQAQVVQVYDPSGCSVSRLRSLDLSGSPFSGTPMQNYTLLSCPVAVTIGHYITVGCLSNSTYSTLATDSVHFATRMANITACRIIGSVWSPIPLYQDQDGLTANLNNDISLTWDNPNCQDCVANGGTCGYTNSTMQEIACFENTRKDDHKTTIALIIVSLALALPAIAASIAMACYICRNSRRVANWITETATPNVTTTATISHGDSVIGLDQMTIESYMKVVLGESKRLPGHEDAACCICLAEYDVKEIVRCIPECRHCFHADCIDEWLKMKGTCPVCRNSPSPARVDL</sequence>
<evidence type="ECO:0000256" key="16">
    <source>
        <dbReference type="ARBA" id="ARBA00048679"/>
    </source>
</evidence>
<proteinExistence type="inferred from homology"/>
<keyword evidence="13" id="KW-0325">Glycoprotein</keyword>
<keyword evidence="10" id="KW-0862">Zinc</keyword>
<dbReference type="Proteomes" id="UP000245207">
    <property type="component" value="Unassembled WGS sequence"/>
</dbReference>
<dbReference type="GO" id="GO:0008270">
    <property type="term" value="F:zinc ion binding"/>
    <property type="evidence" value="ECO:0007669"/>
    <property type="project" value="UniProtKB-KW"/>
</dbReference>
<dbReference type="STRING" id="35608.A0A2U1QFN9"/>
<feature type="signal peptide" evidence="19">
    <location>
        <begin position="1"/>
        <end position="24"/>
    </location>
</feature>
<comment type="subcellular location">
    <subcellularLocation>
        <location evidence="2">Membrane</location>
        <topology evidence="2">Single-pass membrane protein</topology>
    </subcellularLocation>
</comment>
<evidence type="ECO:0000256" key="1">
    <source>
        <dbReference type="ARBA" id="ARBA00000900"/>
    </source>
</evidence>
<evidence type="ECO:0000256" key="3">
    <source>
        <dbReference type="ARBA" id="ARBA00004906"/>
    </source>
</evidence>
<dbReference type="SMART" id="SM00184">
    <property type="entry name" value="RING"/>
    <property type="match status" value="1"/>
</dbReference>
<protein>
    <submittedName>
        <fullName evidence="21">RING/U-box superfamily protein</fullName>
    </submittedName>
</protein>
<comment type="catalytic activity">
    <reaction evidence="1">
        <text>S-ubiquitinyl-[E2 ubiquitin-conjugating enzyme]-L-cysteine + [acceptor protein]-L-lysine = [E2 ubiquitin-conjugating enzyme]-L-cysteine + N(6)-ubiquitinyl-[acceptor protein]-L-lysine.</text>
        <dbReference type="EC" id="2.3.2.27"/>
    </reaction>
</comment>
<dbReference type="OrthoDB" id="8062037at2759"/>
<dbReference type="GO" id="GO:0016020">
    <property type="term" value="C:membrane"/>
    <property type="evidence" value="ECO:0007669"/>
    <property type="project" value="UniProtKB-SubCell"/>
</dbReference>
<evidence type="ECO:0000256" key="9">
    <source>
        <dbReference type="ARBA" id="ARBA00022786"/>
    </source>
</evidence>
<keyword evidence="5 18" id="KW-0812">Transmembrane</keyword>
<dbReference type="InterPro" id="IPR013083">
    <property type="entry name" value="Znf_RING/FYVE/PHD"/>
</dbReference>
<evidence type="ECO:0000313" key="22">
    <source>
        <dbReference type="Proteomes" id="UP000245207"/>
    </source>
</evidence>
<comment type="pathway">
    <text evidence="3">Protein modification; protein ubiquitination.</text>
</comment>
<dbReference type="Pfam" id="PF13947">
    <property type="entry name" value="GUB_WAK_bind"/>
    <property type="match status" value="1"/>
</dbReference>
<keyword evidence="9" id="KW-0833">Ubl conjugation pathway</keyword>
<keyword evidence="11 18" id="KW-1133">Transmembrane helix</keyword>
<comment type="catalytic activity">
    <reaction evidence="16">
        <text>L-seryl-[protein] + ATP = O-phospho-L-seryl-[protein] + ADP + H(+)</text>
        <dbReference type="Rhea" id="RHEA:17989"/>
        <dbReference type="Rhea" id="RHEA-COMP:9863"/>
        <dbReference type="Rhea" id="RHEA-COMP:11604"/>
        <dbReference type="ChEBI" id="CHEBI:15378"/>
        <dbReference type="ChEBI" id="CHEBI:29999"/>
        <dbReference type="ChEBI" id="CHEBI:30616"/>
        <dbReference type="ChEBI" id="CHEBI:83421"/>
        <dbReference type="ChEBI" id="CHEBI:456216"/>
        <dbReference type="EC" id="2.7.11.1"/>
    </reaction>
</comment>
<evidence type="ECO:0000256" key="15">
    <source>
        <dbReference type="ARBA" id="ARBA00047899"/>
    </source>
</evidence>
<evidence type="ECO:0000256" key="2">
    <source>
        <dbReference type="ARBA" id="ARBA00004167"/>
    </source>
</evidence>
<dbReference type="GO" id="GO:0004674">
    <property type="term" value="F:protein serine/threonine kinase activity"/>
    <property type="evidence" value="ECO:0007669"/>
    <property type="project" value="UniProtKB-EC"/>
</dbReference>
<dbReference type="PANTHER" id="PTHR46279">
    <property type="entry name" value="RING/U-BOX SUPERFAMILY PROTEIN"/>
    <property type="match status" value="1"/>
</dbReference>
<evidence type="ECO:0000256" key="12">
    <source>
        <dbReference type="ARBA" id="ARBA00023136"/>
    </source>
</evidence>
<reference evidence="21 22" key="1">
    <citation type="journal article" date="2018" name="Mol. Plant">
        <title>The genome of Artemisia annua provides insight into the evolution of Asteraceae family and artemisinin biosynthesis.</title>
        <authorList>
            <person name="Shen Q."/>
            <person name="Zhang L."/>
            <person name="Liao Z."/>
            <person name="Wang S."/>
            <person name="Yan T."/>
            <person name="Shi P."/>
            <person name="Liu M."/>
            <person name="Fu X."/>
            <person name="Pan Q."/>
            <person name="Wang Y."/>
            <person name="Lv Z."/>
            <person name="Lu X."/>
            <person name="Zhang F."/>
            <person name="Jiang W."/>
            <person name="Ma Y."/>
            <person name="Chen M."/>
            <person name="Hao X."/>
            <person name="Li L."/>
            <person name="Tang Y."/>
            <person name="Lv G."/>
            <person name="Zhou Y."/>
            <person name="Sun X."/>
            <person name="Brodelius P.E."/>
            <person name="Rose J.K.C."/>
            <person name="Tang K."/>
        </authorList>
    </citation>
    <scope>NUCLEOTIDE SEQUENCE [LARGE SCALE GENOMIC DNA]</scope>
    <source>
        <strain evidence="22">cv. Huhao1</strain>
        <tissue evidence="21">Leaf</tissue>
    </source>
</reference>
<keyword evidence="22" id="KW-1185">Reference proteome</keyword>
<keyword evidence="12 18" id="KW-0472">Membrane</keyword>
<dbReference type="PANTHER" id="PTHR46279:SF2">
    <property type="entry name" value="RING-H2 FINGER PROTEIN ATL21A-RELATED"/>
    <property type="match status" value="1"/>
</dbReference>
<dbReference type="GO" id="GO:0061630">
    <property type="term" value="F:ubiquitin protein ligase activity"/>
    <property type="evidence" value="ECO:0007669"/>
    <property type="project" value="UniProtKB-EC"/>
</dbReference>
<evidence type="ECO:0000256" key="7">
    <source>
        <dbReference type="ARBA" id="ARBA00022729"/>
    </source>
</evidence>
<dbReference type="InterPro" id="IPR046948">
    <property type="entry name" value="ATL20-22-like"/>
</dbReference>
<organism evidence="21 22">
    <name type="scientific">Artemisia annua</name>
    <name type="common">Sweet wormwood</name>
    <dbReference type="NCBI Taxonomy" id="35608"/>
    <lineage>
        <taxon>Eukaryota</taxon>
        <taxon>Viridiplantae</taxon>
        <taxon>Streptophyta</taxon>
        <taxon>Embryophyta</taxon>
        <taxon>Tracheophyta</taxon>
        <taxon>Spermatophyta</taxon>
        <taxon>Magnoliopsida</taxon>
        <taxon>eudicotyledons</taxon>
        <taxon>Gunneridae</taxon>
        <taxon>Pentapetalae</taxon>
        <taxon>asterids</taxon>
        <taxon>campanulids</taxon>
        <taxon>Asterales</taxon>
        <taxon>Asteraceae</taxon>
        <taxon>Asteroideae</taxon>
        <taxon>Anthemideae</taxon>
        <taxon>Artemisiinae</taxon>
        <taxon>Artemisia</taxon>
    </lineage>
</organism>
<accession>A0A2U1QFN9</accession>
<comment type="caution">
    <text evidence="21">The sequence shown here is derived from an EMBL/GenBank/DDBJ whole genome shotgun (WGS) entry which is preliminary data.</text>
</comment>
<evidence type="ECO:0000256" key="10">
    <source>
        <dbReference type="ARBA" id="ARBA00022833"/>
    </source>
</evidence>
<feature type="domain" description="RING-type" evidence="20">
    <location>
        <begin position="325"/>
        <end position="367"/>
    </location>
</feature>
<evidence type="ECO:0000256" key="19">
    <source>
        <dbReference type="SAM" id="SignalP"/>
    </source>
</evidence>
<evidence type="ECO:0000313" key="21">
    <source>
        <dbReference type="EMBL" id="PWA96814.1"/>
    </source>
</evidence>
<evidence type="ECO:0000256" key="6">
    <source>
        <dbReference type="ARBA" id="ARBA00022723"/>
    </source>
</evidence>
<name>A0A2U1QFN9_ARTAN</name>
<evidence type="ECO:0000256" key="13">
    <source>
        <dbReference type="ARBA" id="ARBA00023180"/>
    </source>
</evidence>
<keyword evidence="4" id="KW-0808">Transferase</keyword>
<evidence type="ECO:0000256" key="18">
    <source>
        <dbReference type="SAM" id="Phobius"/>
    </source>
</evidence>
<dbReference type="InterPro" id="IPR025287">
    <property type="entry name" value="WAK_GUB"/>
</dbReference>
<dbReference type="EMBL" id="PKPP01000158">
    <property type="protein sequence ID" value="PWA96814.1"/>
    <property type="molecule type" value="Genomic_DNA"/>
</dbReference>